<feature type="transmembrane region" description="Helical" evidence="2">
    <location>
        <begin position="86"/>
        <end position="104"/>
    </location>
</feature>
<dbReference type="EMBL" id="JABACJ020000024">
    <property type="protein sequence ID" value="MBU3877890.1"/>
    <property type="molecule type" value="Genomic_DNA"/>
</dbReference>
<feature type="transmembrane region" description="Helical" evidence="2">
    <location>
        <begin position="268"/>
        <end position="297"/>
    </location>
</feature>
<dbReference type="RefSeq" id="WP_216244462.1">
    <property type="nucleotide sequence ID" value="NZ_JABACJ020000024.1"/>
</dbReference>
<feature type="transmembrane region" description="Helical" evidence="2">
    <location>
        <begin position="223"/>
        <end position="247"/>
    </location>
</feature>
<keyword evidence="4" id="KW-1185">Reference proteome</keyword>
<feature type="transmembrane region" description="Helical" evidence="2">
    <location>
        <begin position="182"/>
        <end position="203"/>
    </location>
</feature>
<keyword evidence="1" id="KW-0175">Coiled coil</keyword>
<protein>
    <recommendedName>
        <fullName evidence="5">FtsX-like permease family protein</fullName>
    </recommendedName>
</protein>
<proteinExistence type="predicted"/>
<keyword evidence="2" id="KW-0472">Membrane</keyword>
<evidence type="ECO:0000256" key="2">
    <source>
        <dbReference type="SAM" id="Phobius"/>
    </source>
</evidence>
<evidence type="ECO:0008006" key="5">
    <source>
        <dbReference type="Google" id="ProtNLM"/>
    </source>
</evidence>
<feature type="transmembrane region" description="Helical" evidence="2">
    <location>
        <begin position="746"/>
        <end position="765"/>
    </location>
</feature>
<dbReference type="PANTHER" id="PTHR46795:SF3">
    <property type="entry name" value="ABC TRANSPORTER PERMEASE"/>
    <property type="match status" value="1"/>
</dbReference>
<accession>A0ABS6D8F8</accession>
<dbReference type="InterPro" id="IPR052536">
    <property type="entry name" value="ABC-4_Integral_Memb_Prot"/>
</dbReference>
<feature type="transmembrane region" description="Helical" evidence="2">
    <location>
        <begin position="395"/>
        <end position="417"/>
    </location>
</feature>
<feature type="transmembrane region" description="Helical" evidence="2">
    <location>
        <begin position="448"/>
        <end position="471"/>
    </location>
</feature>
<feature type="transmembrane region" description="Helical" evidence="2">
    <location>
        <begin position="57"/>
        <end position="74"/>
    </location>
</feature>
<evidence type="ECO:0000313" key="3">
    <source>
        <dbReference type="EMBL" id="MBU3877890.1"/>
    </source>
</evidence>
<keyword evidence="2" id="KW-0812">Transmembrane</keyword>
<dbReference type="PANTHER" id="PTHR46795">
    <property type="entry name" value="ABC TRANSPORTER PERMEASE-RELATED-RELATED"/>
    <property type="match status" value="1"/>
</dbReference>
<gene>
    <name evidence="3" type="ORF">HGO97_018980</name>
</gene>
<feature type="transmembrane region" description="Helical" evidence="2">
    <location>
        <begin position="801"/>
        <end position="822"/>
    </location>
</feature>
<feature type="transmembrane region" description="Helical" evidence="2">
    <location>
        <begin position="317"/>
        <end position="340"/>
    </location>
</feature>
<dbReference type="Proteomes" id="UP000723714">
    <property type="component" value="Unassembled WGS sequence"/>
</dbReference>
<reference evidence="3 4" key="1">
    <citation type="submission" date="2021-06" db="EMBL/GenBank/DDBJ databases">
        <title>Faecalicatena sp. nov. isolated from porcine feces.</title>
        <authorList>
            <person name="Oh B.S."/>
            <person name="Lee J.H."/>
        </authorList>
    </citation>
    <scope>NUCLEOTIDE SEQUENCE [LARGE SCALE GENOMIC DNA]</scope>
    <source>
        <strain evidence="3 4">AGMB00832</strain>
    </source>
</reference>
<evidence type="ECO:0000256" key="1">
    <source>
        <dbReference type="SAM" id="Coils"/>
    </source>
</evidence>
<comment type="caution">
    <text evidence="3">The sequence shown here is derived from an EMBL/GenBank/DDBJ whole genome shotgun (WGS) entry which is preliminary data.</text>
</comment>
<feature type="transmembrane region" description="Helical" evidence="2">
    <location>
        <begin position="368"/>
        <end position="389"/>
    </location>
</feature>
<name>A0ABS6D8F8_9FIRM</name>
<keyword evidence="2" id="KW-1133">Transmembrane helix</keyword>
<feature type="transmembrane region" description="Helical" evidence="2">
    <location>
        <begin position="834"/>
        <end position="856"/>
    </location>
</feature>
<feature type="coiled-coil region" evidence="1">
    <location>
        <begin position="128"/>
        <end position="155"/>
    </location>
</feature>
<sequence>MNAERKARRFQVICGLVVFFSVLFCKINTDSGFCSLWDIFYMIRDGMLRDGNWGVRLHWMVAFAGLLANSLYFIRSIWLMSGRKIGFFEVLPGVGLILYVMSAGFALQPYAFVGIMVLIFDYMGARWIEEREAINKAYEEQKARELAEKEEIKRVRHFPGKYPEEFFQMIRKNAVYGKKGQMILSAGCILISAFMYIMLTMYGLISQVHGEEDFALGFGLARIFRQTGLLMGLCSILMMTMIISHYIKDQKKSNRLLVILGMRSRTVYLMFGIVFAANVILSGIAGTVIGGAAAYLVRDIWQSGLTNNGVAVELASVISGKTIGMGILGYLVIVLLSLGFNQENVLNLARSMNMNAEVQKEKRGKKHALLLAFFGTLLWLISIRIYWSRSWAETMFIHILTVLGLYLLLVGGISMYLSRLEHRKDKYYRSLLAKRPLYYRYNKSTWNLFYLSVIHLFILAVFAIQLTGGLLHQNIARLYPYDIVCTAYDADMQELGEIAKEHDAKVQVYPMLRITSIYGSDAPNIQWGGVRPIQWPQGQHIAVSESTYRALKEAQGKTPMKLNLTGDEIHVVYQQDLSAKAHTIDWDTNRIHKMLRIGQPMMNYVTADYEKVFPERKIKSEELDSLTGVFHEGMEDNLVVFNDVYFEKEYERISDYNRKQWSQREAADADDWNHYTYTHTANMTEGPTQLLCIDVPEKEYAGMLKDMDYLVEKHAFDSAWDSAILPFYGKQQMIVDTGAEIFFRKLVYLFIVVLLSIMGLFQYYVKFESEAGELKWQNQFLKKLGLREKERKAVLTGQMKIFAVLPLIIGTCGGILFGGLSVKARLYDAAALRSFLLTGAVVYLIYIGIWIIWYLWIKKLIWRQAEWEK</sequence>
<feature type="transmembrane region" description="Helical" evidence="2">
    <location>
        <begin position="110"/>
        <end position="128"/>
    </location>
</feature>
<evidence type="ECO:0000313" key="4">
    <source>
        <dbReference type="Proteomes" id="UP000723714"/>
    </source>
</evidence>
<organism evidence="3 4">
    <name type="scientific">Faecalicatena faecalis</name>
    <dbReference type="NCBI Taxonomy" id="2726362"/>
    <lineage>
        <taxon>Bacteria</taxon>
        <taxon>Bacillati</taxon>
        <taxon>Bacillota</taxon>
        <taxon>Clostridia</taxon>
        <taxon>Lachnospirales</taxon>
        <taxon>Lachnospiraceae</taxon>
        <taxon>Faecalicatena</taxon>
    </lineage>
</organism>